<dbReference type="PROSITE" id="PS50995">
    <property type="entry name" value="HTH_MARR_2"/>
    <property type="match status" value="1"/>
</dbReference>
<dbReference type="InterPro" id="IPR000835">
    <property type="entry name" value="HTH_MarR-typ"/>
</dbReference>
<dbReference type="GO" id="GO:0006950">
    <property type="term" value="P:response to stress"/>
    <property type="evidence" value="ECO:0007669"/>
    <property type="project" value="TreeGrafter"/>
</dbReference>
<comment type="caution">
    <text evidence="2">The sequence shown here is derived from an EMBL/GenBank/DDBJ whole genome shotgun (WGS) entry which is preliminary data.</text>
</comment>
<organism evidence="2 3">
    <name type="scientific">Tenacibaculum adriaticum</name>
    <dbReference type="NCBI Taxonomy" id="413713"/>
    <lineage>
        <taxon>Bacteria</taxon>
        <taxon>Pseudomonadati</taxon>
        <taxon>Bacteroidota</taxon>
        <taxon>Flavobacteriia</taxon>
        <taxon>Flavobacteriales</taxon>
        <taxon>Flavobacteriaceae</taxon>
        <taxon>Tenacibaculum</taxon>
    </lineage>
</organism>
<proteinExistence type="predicted"/>
<dbReference type="Pfam" id="PF01047">
    <property type="entry name" value="MarR"/>
    <property type="match status" value="1"/>
</dbReference>
<dbReference type="Proteomes" id="UP000323136">
    <property type="component" value="Unassembled WGS sequence"/>
</dbReference>
<dbReference type="OrthoDB" id="763883at2"/>
<dbReference type="SMART" id="SM00347">
    <property type="entry name" value="HTH_MARR"/>
    <property type="match status" value="1"/>
</dbReference>
<evidence type="ECO:0000259" key="1">
    <source>
        <dbReference type="PROSITE" id="PS50995"/>
    </source>
</evidence>
<dbReference type="InterPro" id="IPR039422">
    <property type="entry name" value="MarR/SlyA-like"/>
</dbReference>
<dbReference type="Gene3D" id="1.10.10.10">
    <property type="entry name" value="Winged helix-like DNA-binding domain superfamily/Winged helix DNA-binding domain"/>
    <property type="match status" value="1"/>
</dbReference>
<dbReference type="AlphaFoldDB" id="A0A5S5DQG3"/>
<dbReference type="PANTHER" id="PTHR33164">
    <property type="entry name" value="TRANSCRIPTIONAL REGULATOR, MARR FAMILY"/>
    <property type="match status" value="1"/>
</dbReference>
<reference evidence="2 3" key="1">
    <citation type="submission" date="2019-07" db="EMBL/GenBank/DDBJ databases">
        <title>Genomic Encyclopedia of Type Strains, Phase IV (KMG-IV): sequencing the most valuable type-strain genomes for metagenomic binning, comparative biology and taxonomic classification.</title>
        <authorList>
            <person name="Goeker M."/>
        </authorList>
    </citation>
    <scope>NUCLEOTIDE SEQUENCE [LARGE SCALE GENOMIC DNA]</scope>
    <source>
        <strain evidence="2 3">DSM 18961</strain>
    </source>
</reference>
<keyword evidence="2" id="KW-0238">DNA-binding</keyword>
<gene>
    <name evidence="2" type="ORF">C7447_103301</name>
</gene>
<protein>
    <submittedName>
        <fullName evidence="2">DNA-binding MarR family transcriptional regulator</fullName>
    </submittedName>
</protein>
<dbReference type="GO" id="GO:0003700">
    <property type="term" value="F:DNA-binding transcription factor activity"/>
    <property type="evidence" value="ECO:0007669"/>
    <property type="project" value="InterPro"/>
</dbReference>
<dbReference type="GO" id="GO:0003677">
    <property type="term" value="F:DNA binding"/>
    <property type="evidence" value="ECO:0007669"/>
    <property type="project" value="UniProtKB-KW"/>
</dbReference>
<dbReference type="InterPro" id="IPR036388">
    <property type="entry name" value="WH-like_DNA-bd_sf"/>
</dbReference>
<dbReference type="RefSeq" id="WP_148870462.1">
    <property type="nucleotide sequence ID" value="NZ_VNIA01000003.1"/>
</dbReference>
<dbReference type="PANTHER" id="PTHR33164:SF101">
    <property type="entry name" value="TRANSCRIPTIONAL REPRESSOR MPRA"/>
    <property type="match status" value="1"/>
</dbReference>
<dbReference type="InterPro" id="IPR036390">
    <property type="entry name" value="WH_DNA-bd_sf"/>
</dbReference>
<sequence length="145" mass="16942">MGDIAKDINSKFPNQKVKAIINIRFTANWINNKEIVFFKQYGLSPQQYNILRILRGAGEKIKVQIVKDRMIERAPNATRLMDKLLDKNLIERIRCEEDRRVVFVNITEEGLLLLSEIDKAFNLNLLDNLSEEEARQLSDLLDKIR</sequence>
<dbReference type="SUPFAM" id="SSF46785">
    <property type="entry name" value="Winged helix' DNA-binding domain"/>
    <property type="match status" value="1"/>
</dbReference>
<keyword evidence="3" id="KW-1185">Reference proteome</keyword>
<evidence type="ECO:0000313" key="2">
    <source>
        <dbReference type="EMBL" id="TYP98131.1"/>
    </source>
</evidence>
<dbReference type="PRINTS" id="PR00598">
    <property type="entry name" value="HTHMARR"/>
</dbReference>
<name>A0A5S5DQG3_9FLAO</name>
<feature type="domain" description="HTH marR-type" evidence="1">
    <location>
        <begin position="1"/>
        <end position="145"/>
    </location>
</feature>
<accession>A0A5S5DQG3</accession>
<dbReference type="EMBL" id="VNIA01000003">
    <property type="protein sequence ID" value="TYP98131.1"/>
    <property type="molecule type" value="Genomic_DNA"/>
</dbReference>
<evidence type="ECO:0000313" key="3">
    <source>
        <dbReference type="Proteomes" id="UP000323136"/>
    </source>
</evidence>